<proteinExistence type="predicted"/>
<dbReference type="AlphaFoldDB" id="A0A9W6R5B3"/>
<name>A0A9W6R5B3_9PSEU</name>
<dbReference type="EMBL" id="BSTI01000015">
    <property type="protein sequence ID" value="GLY69241.1"/>
    <property type="molecule type" value="Genomic_DNA"/>
</dbReference>
<keyword evidence="3" id="KW-1185">Reference proteome</keyword>
<evidence type="ECO:0000313" key="2">
    <source>
        <dbReference type="EMBL" id="GLY69241.1"/>
    </source>
</evidence>
<evidence type="ECO:0000256" key="1">
    <source>
        <dbReference type="SAM" id="MobiDB-lite"/>
    </source>
</evidence>
<protein>
    <submittedName>
        <fullName evidence="2">Uncharacterized protein</fullName>
    </submittedName>
</protein>
<feature type="region of interest" description="Disordered" evidence="1">
    <location>
        <begin position="47"/>
        <end position="67"/>
    </location>
</feature>
<feature type="compositionally biased region" description="Low complexity" evidence="1">
    <location>
        <begin position="48"/>
        <end position="67"/>
    </location>
</feature>
<sequence>MPEPGTRDPVLPPCDGGRKSLYAHMVEISRTVHGNLLVSLALYDVGPYRRSTTSPTPCRRSRSGTPG</sequence>
<gene>
    <name evidence="2" type="ORF">Atai01_58600</name>
</gene>
<dbReference type="Proteomes" id="UP001165136">
    <property type="component" value="Unassembled WGS sequence"/>
</dbReference>
<accession>A0A9W6R5B3</accession>
<comment type="caution">
    <text evidence="2">The sequence shown here is derived from an EMBL/GenBank/DDBJ whole genome shotgun (WGS) entry which is preliminary data.</text>
</comment>
<organism evidence="2 3">
    <name type="scientific">Amycolatopsis taiwanensis</name>
    <dbReference type="NCBI Taxonomy" id="342230"/>
    <lineage>
        <taxon>Bacteria</taxon>
        <taxon>Bacillati</taxon>
        <taxon>Actinomycetota</taxon>
        <taxon>Actinomycetes</taxon>
        <taxon>Pseudonocardiales</taxon>
        <taxon>Pseudonocardiaceae</taxon>
        <taxon>Amycolatopsis</taxon>
    </lineage>
</organism>
<reference evidence="2" key="1">
    <citation type="submission" date="2023-03" db="EMBL/GenBank/DDBJ databases">
        <title>Amycolatopsis taiwanensis NBRC 103393.</title>
        <authorList>
            <person name="Ichikawa N."/>
            <person name="Sato H."/>
            <person name="Tonouchi N."/>
        </authorList>
    </citation>
    <scope>NUCLEOTIDE SEQUENCE</scope>
    <source>
        <strain evidence="2">NBRC 103393</strain>
    </source>
</reference>
<evidence type="ECO:0000313" key="3">
    <source>
        <dbReference type="Proteomes" id="UP001165136"/>
    </source>
</evidence>